<name>A0A074W936_9PEZI</name>
<dbReference type="InterPro" id="IPR029058">
    <property type="entry name" value="AB_hydrolase_fold"/>
</dbReference>
<dbReference type="RefSeq" id="XP_013422278.1">
    <property type="nucleotide sequence ID" value="XM_013566824.1"/>
</dbReference>
<dbReference type="OrthoDB" id="408631at2759"/>
<dbReference type="PANTHER" id="PTHR48081:SF8">
    <property type="entry name" value="ALPHA_BETA HYDROLASE FOLD-3 DOMAIN-CONTAINING PROTEIN-RELATED"/>
    <property type="match status" value="1"/>
</dbReference>
<protein>
    <submittedName>
        <fullName evidence="3">Lipase/esterase</fullName>
    </submittedName>
</protein>
<evidence type="ECO:0000313" key="4">
    <source>
        <dbReference type="Proteomes" id="UP000027730"/>
    </source>
</evidence>
<evidence type="ECO:0000256" key="1">
    <source>
        <dbReference type="ARBA" id="ARBA00022801"/>
    </source>
</evidence>
<evidence type="ECO:0000313" key="3">
    <source>
        <dbReference type="EMBL" id="KEQ68094.1"/>
    </source>
</evidence>
<dbReference type="STRING" id="1043004.A0A074W936"/>
<dbReference type="Proteomes" id="UP000027730">
    <property type="component" value="Unassembled WGS sequence"/>
</dbReference>
<reference evidence="3 4" key="1">
    <citation type="journal article" date="2014" name="BMC Genomics">
        <title>Genome sequencing of four Aureobasidium pullulans varieties: biotechnological potential, stress tolerance, and description of new species.</title>
        <authorList>
            <person name="Gostin Ar C."/>
            <person name="Ohm R.A."/>
            <person name="Kogej T."/>
            <person name="Sonjak S."/>
            <person name="Turk M."/>
            <person name="Zajc J."/>
            <person name="Zalar P."/>
            <person name="Grube M."/>
            <person name="Sun H."/>
            <person name="Han J."/>
            <person name="Sharma A."/>
            <person name="Chiniquy J."/>
            <person name="Ngan C.Y."/>
            <person name="Lipzen A."/>
            <person name="Barry K."/>
            <person name="Grigoriev I.V."/>
            <person name="Gunde-Cimerman N."/>
        </authorList>
    </citation>
    <scope>NUCLEOTIDE SEQUENCE [LARGE SCALE GENOMIC DNA]</scope>
    <source>
        <strain evidence="3 4">CBS 147.97</strain>
    </source>
</reference>
<dbReference type="PANTHER" id="PTHR48081">
    <property type="entry name" value="AB HYDROLASE SUPERFAMILY PROTEIN C4A8.06C"/>
    <property type="match status" value="1"/>
</dbReference>
<feature type="domain" description="Alpha/beta hydrolase fold-3" evidence="2">
    <location>
        <begin position="89"/>
        <end position="304"/>
    </location>
</feature>
<dbReference type="GeneID" id="25417789"/>
<dbReference type="SUPFAM" id="SSF53474">
    <property type="entry name" value="alpha/beta-Hydrolases"/>
    <property type="match status" value="1"/>
</dbReference>
<proteinExistence type="predicted"/>
<evidence type="ECO:0000259" key="2">
    <source>
        <dbReference type="Pfam" id="PF07859"/>
    </source>
</evidence>
<dbReference type="EMBL" id="KL584740">
    <property type="protein sequence ID" value="KEQ68094.1"/>
    <property type="molecule type" value="Genomic_DNA"/>
</dbReference>
<sequence length="349" mass="38013">MNEELISKASMMDAELAEFLSKHPVPKADWSNLDKFRTARAGLAEKRLKEQGSPGPGFEEEFRTISMRDGFQSRIKIHKPVNGDGPLIVLVFGGGFIVGNDEQLTPLGRATAKAFTATTMTVSYRLAPEHKFPTPAHDVEDSLLWIASNAEKLGADPTKGFVLGGISAGGNLAACVAQKTLDDKSLSHPLTGLWLCVPWIFPLDKDLVPERYKNIYNSREQANNVPVLDKDALVAINSHVSPDASSPLHSPFNSKTPHKGLPPTYIQVCGLDPLRDDGLVYERVLHDHGVVTRLDVWPGVPHAHFAFFPFLAISKQAVTDIIMGFNWLLGTDMSAQTIHGLLAPGQIGA</sequence>
<dbReference type="Gene3D" id="3.40.50.1820">
    <property type="entry name" value="alpha/beta hydrolase"/>
    <property type="match status" value="1"/>
</dbReference>
<dbReference type="Pfam" id="PF07859">
    <property type="entry name" value="Abhydrolase_3"/>
    <property type="match status" value="1"/>
</dbReference>
<keyword evidence="4" id="KW-1185">Reference proteome</keyword>
<gene>
    <name evidence="3" type="ORF">M436DRAFT_86694</name>
</gene>
<organism evidence="3 4">
    <name type="scientific">Aureobasidium namibiae CBS 147.97</name>
    <dbReference type="NCBI Taxonomy" id="1043004"/>
    <lineage>
        <taxon>Eukaryota</taxon>
        <taxon>Fungi</taxon>
        <taxon>Dikarya</taxon>
        <taxon>Ascomycota</taxon>
        <taxon>Pezizomycotina</taxon>
        <taxon>Dothideomycetes</taxon>
        <taxon>Dothideomycetidae</taxon>
        <taxon>Dothideales</taxon>
        <taxon>Saccotheciaceae</taxon>
        <taxon>Aureobasidium</taxon>
    </lineage>
</organism>
<dbReference type="InterPro" id="IPR050300">
    <property type="entry name" value="GDXG_lipolytic_enzyme"/>
</dbReference>
<accession>A0A074W936</accession>
<dbReference type="GO" id="GO:0016787">
    <property type="term" value="F:hydrolase activity"/>
    <property type="evidence" value="ECO:0007669"/>
    <property type="project" value="UniProtKB-KW"/>
</dbReference>
<dbReference type="HOGENOM" id="CLU_012494_6_3_1"/>
<dbReference type="AlphaFoldDB" id="A0A074W936"/>
<dbReference type="InterPro" id="IPR013094">
    <property type="entry name" value="AB_hydrolase_3"/>
</dbReference>
<keyword evidence="1" id="KW-0378">Hydrolase</keyword>